<organism evidence="1 2">
    <name type="scientific">Trifolium pratense</name>
    <name type="common">Red clover</name>
    <dbReference type="NCBI Taxonomy" id="57577"/>
    <lineage>
        <taxon>Eukaryota</taxon>
        <taxon>Viridiplantae</taxon>
        <taxon>Streptophyta</taxon>
        <taxon>Embryophyta</taxon>
        <taxon>Tracheophyta</taxon>
        <taxon>Spermatophyta</taxon>
        <taxon>Magnoliopsida</taxon>
        <taxon>eudicotyledons</taxon>
        <taxon>Gunneridae</taxon>
        <taxon>Pentapetalae</taxon>
        <taxon>rosids</taxon>
        <taxon>fabids</taxon>
        <taxon>Fabales</taxon>
        <taxon>Fabaceae</taxon>
        <taxon>Papilionoideae</taxon>
        <taxon>50 kb inversion clade</taxon>
        <taxon>NPAAA clade</taxon>
        <taxon>Hologalegina</taxon>
        <taxon>IRL clade</taxon>
        <taxon>Trifolieae</taxon>
        <taxon>Trifolium</taxon>
    </lineage>
</organism>
<evidence type="ECO:0000313" key="2">
    <source>
        <dbReference type="Proteomes" id="UP001177021"/>
    </source>
</evidence>
<dbReference type="EMBL" id="CASHSV030000409">
    <property type="protein sequence ID" value="CAJ2664747.1"/>
    <property type="molecule type" value="Genomic_DNA"/>
</dbReference>
<comment type="caution">
    <text evidence="1">The sequence shown here is derived from an EMBL/GenBank/DDBJ whole genome shotgun (WGS) entry which is preliminary data.</text>
</comment>
<name>A0ACB0L5P7_TRIPR</name>
<proteinExistence type="predicted"/>
<protein>
    <submittedName>
        <fullName evidence="1">Uncharacterized protein</fullName>
    </submittedName>
</protein>
<sequence>MAETILYSVATSLINSLASAALHEFARINGVMGELERLKNTVESIKAVLLDADEKQEKSHAVQNWVRRLKDVLIPADDLLDEFLIQDMIQKRDEPHRNKVKKVLRSFSPNKFALRHKMTNEIEKIQKMFDDVVRDMTGLNLNPKVGVVEKTNNEWRETSSYVLESNIIGRDDDKEKIVSLLRQSHGDQNVSLVAIVGIGGLGKTTLAQLVYSDDQVQNLFDKSMWVCVSDNFDVKTILKNMLKSLLPKEKIDDTLTFDNLQTMLRDNLNGKRYLFVLDDIWNESSEKWDKLRTYLMCGARGSKVVVTTRSTIVAQRMGVKDPYVLSGLIPEKSWSLLKKIAFGDDTIRVDQNIESIGKKIAEKCNGVPLAIRSLGSILQGKSEEKEWNDVLRGDFWKLCEDKDSILPVLKLSYNNLSPQQRQCFAYCSLFPKDWEFEKDELVQMWMAHGYLDCPMEGKCIEDDGNQFVNIFLMKSFFQEPKWNEDGDLIGFKMHDLMHDLAKQVAGDDCCYLDNNTKRFRGRPVHVWVEFDAFYLLESLDASRLRTLIVLSFNDDVFLDREKQSLISRFKYLRVLKLCENRYIELYVSIEKLNHLRFLKFSLNCRLKKLRKYIENLVCLQTIQVWLHPKSVLSTKVVSKLINLRYLYIGHWTFRDKTPVGFGKLCIPQHRDINFSKWLSPLTNIIEISLDSCEGFKYLPPLEGLPFLKSLYLSSLDDLEYIYYELPIHEPFFPSLKRLEIQICPKLVGWKRMGDDFNDINTSSHHLFLPQFPCLSFFEFPYCPMLTRMPTCPNIKKLLLQVEWTSEETPNIAPSQCSLSCTPLSLQINVDLKNVSQYWWQNLTSLQNLEFVGFTGQQFQAIENWLFKEDFNYLPSLRNIEFRHSYYINALPDWICKISSLQHIKIEYCRKLTSLPEGMTRLTNLHTLEIIKCPLLIEECQKETSATRPTIAHIPNIIIEK</sequence>
<accession>A0ACB0L5P7</accession>
<dbReference type="Proteomes" id="UP001177021">
    <property type="component" value="Unassembled WGS sequence"/>
</dbReference>
<gene>
    <name evidence="1" type="ORF">MILVUS5_LOCUS29876</name>
</gene>
<evidence type="ECO:0000313" key="1">
    <source>
        <dbReference type="EMBL" id="CAJ2664747.1"/>
    </source>
</evidence>
<reference evidence="1" key="1">
    <citation type="submission" date="2023-10" db="EMBL/GenBank/DDBJ databases">
        <authorList>
            <person name="Rodriguez Cubillos JULIANA M."/>
            <person name="De Vega J."/>
        </authorList>
    </citation>
    <scope>NUCLEOTIDE SEQUENCE</scope>
</reference>
<keyword evidence="2" id="KW-1185">Reference proteome</keyword>